<reference evidence="2" key="2">
    <citation type="submission" date="2020-09" db="EMBL/GenBank/DDBJ databases">
        <authorList>
            <person name="Sun Q."/>
            <person name="Ohkuma M."/>
        </authorList>
    </citation>
    <scope>NUCLEOTIDE SEQUENCE</scope>
    <source>
        <strain evidence="2">JCM 3276</strain>
    </source>
</reference>
<comment type="caution">
    <text evidence="2">The sequence shown here is derived from an EMBL/GenBank/DDBJ whole genome shotgun (WGS) entry which is preliminary data.</text>
</comment>
<evidence type="ECO:0000313" key="2">
    <source>
        <dbReference type="EMBL" id="GGS60220.1"/>
    </source>
</evidence>
<evidence type="ECO:0000259" key="1">
    <source>
        <dbReference type="Pfam" id="PF14417"/>
    </source>
</evidence>
<sequence>MRAHGVVDSAAGLRPFGHLGWAYRDRADFLARAREYIIDGVAEGQWIEFVGDGDTLRDELVSLSGVPTSDIGVATVAEFYEFAGDVVDPVASVDKQVRAVETAVDAGYTGVRAVVDATAAALTPEQRAAFARFEYLIDQKMSSLPISTVCGYDLGRMDKTATTELVCLHPFTNPGSSLFRIYADGPSEFALSGELDASCVAVFATTLRRTLPLSAARDLRIDGRGLVFIDHRALARLDAVLGEVGATAVLSTSCLVAARLSDIMTLRNLRVDPVGEA</sequence>
<dbReference type="AlphaFoldDB" id="A0A918GTD4"/>
<proteinExistence type="predicted"/>
<feature type="domain" description="MEDS" evidence="1">
    <location>
        <begin position="18"/>
        <end position="170"/>
    </location>
</feature>
<reference evidence="2" key="1">
    <citation type="journal article" date="2014" name="Int. J. Syst. Evol. Microbiol.">
        <title>Complete genome sequence of Corynebacterium casei LMG S-19264T (=DSM 44701T), isolated from a smear-ripened cheese.</title>
        <authorList>
            <consortium name="US DOE Joint Genome Institute (JGI-PGF)"/>
            <person name="Walter F."/>
            <person name="Albersmeier A."/>
            <person name="Kalinowski J."/>
            <person name="Ruckert C."/>
        </authorList>
    </citation>
    <scope>NUCLEOTIDE SEQUENCE</scope>
    <source>
        <strain evidence="2">JCM 3276</strain>
    </source>
</reference>
<dbReference type="RefSeq" id="WP_189214365.1">
    <property type="nucleotide sequence ID" value="NZ_BMRB01000012.1"/>
</dbReference>
<dbReference type="Pfam" id="PF14417">
    <property type="entry name" value="MEDS"/>
    <property type="match status" value="1"/>
</dbReference>
<dbReference type="EMBL" id="BMRB01000012">
    <property type="protein sequence ID" value="GGS60220.1"/>
    <property type="molecule type" value="Genomic_DNA"/>
</dbReference>
<evidence type="ECO:0000313" key="3">
    <source>
        <dbReference type="Proteomes" id="UP000660680"/>
    </source>
</evidence>
<keyword evidence="3" id="KW-1185">Reference proteome</keyword>
<gene>
    <name evidence="2" type="ORF">GCM10010171_64000</name>
</gene>
<name>A0A918GTD4_9PSEU</name>
<organism evidence="2 3">
    <name type="scientific">Actinokineospora fastidiosa</name>
    <dbReference type="NCBI Taxonomy" id="1816"/>
    <lineage>
        <taxon>Bacteria</taxon>
        <taxon>Bacillati</taxon>
        <taxon>Actinomycetota</taxon>
        <taxon>Actinomycetes</taxon>
        <taxon>Pseudonocardiales</taxon>
        <taxon>Pseudonocardiaceae</taxon>
        <taxon>Actinokineospora</taxon>
    </lineage>
</organism>
<dbReference type="Proteomes" id="UP000660680">
    <property type="component" value="Unassembled WGS sequence"/>
</dbReference>
<protein>
    <recommendedName>
        <fullName evidence="1">MEDS domain-containing protein</fullName>
    </recommendedName>
</protein>
<accession>A0A918GTD4</accession>
<dbReference type="InterPro" id="IPR025847">
    <property type="entry name" value="MEDS_domain"/>
</dbReference>